<evidence type="ECO:0000256" key="3">
    <source>
        <dbReference type="PROSITE-ProRule" id="PRU00339"/>
    </source>
</evidence>
<evidence type="ECO:0000313" key="4">
    <source>
        <dbReference type="EMBL" id="PQO36870.1"/>
    </source>
</evidence>
<dbReference type="EMBL" id="PUIA01000017">
    <property type="protein sequence ID" value="PQO36870.1"/>
    <property type="molecule type" value="Genomic_DNA"/>
</dbReference>
<dbReference type="InterPro" id="IPR013105">
    <property type="entry name" value="TPR_2"/>
</dbReference>
<feature type="repeat" description="TPR" evidence="3">
    <location>
        <begin position="99"/>
        <end position="132"/>
    </location>
</feature>
<comment type="caution">
    <text evidence="4">The sequence shown here is derived from an EMBL/GenBank/DDBJ whole genome shotgun (WGS) entry which is preliminary data.</text>
</comment>
<dbReference type="Pfam" id="PF13432">
    <property type="entry name" value="TPR_16"/>
    <property type="match status" value="1"/>
</dbReference>
<dbReference type="PANTHER" id="PTHR44858:SF1">
    <property type="entry name" value="UDP-N-ACETYLGLUCOSAMINE--PEPTIDE N-ACETYLGLUCOSAMINYLTRANSFERASE SPINDLY-RELATED"/>
    <property type="match status" value="1"/>
</dbReference>
<proteinExistence type="predicted"/>
<dbReference type="AlphaFoldDB" id="A0A2S8FXS7"/>
<dbReference type="OrthoDB" id="250076at2"/>
<sequence length="472" mass="55346">MPKIDRTEMRQARIKAKIVDLTKKIATEGKTAERFAERAELHVLLDQKHWAVVDYDDAIKLEPKNYALRDRRLELNRELENVDLIEVDLTALIELDKSAIRYFERGKFYVEQRENKKAIKDFTSAIQLDPKLAEAYVGRGRLIHDRPSQIKAIYGIDRELIAEAAVDFAKAVQLKPELIEPRRTLIITYLNLERYADAVDQATAILERIPDDPCAKYYRAKSYKQQKKYDLALADINELIEQRPKASKFVGLRAEIYRETNQVDKAIADYRHNIDIDGDNYATHGNLARYLVNSKRFEEAIEAYSKAIELNKYDQEIQSVFYGDRATAYLELEKHDNALKDFGKAAELAKYPSYYKRQLARGLAHAKRYEEANAVYEDMMDDNPRDNSCFEERARMFIVMGKYDKAMQDINTYLKHGKHDQQGFMLRAVIWARLGNEDEVQEDLRRAREAKKYWEDIRQKHQAEQREKEKQN</sequence>
<evidence type="ECO:0000313" key="5">
    <source>
        <dbReference type="Proteomes" id="UP000240009"/>
    </source>
</evidence>
<accession>A0A2S8FXS7</accession>
<feature type="repeat" description="TPR" evidence="3">
    <location>
        <begin position="281"/>
        <end position="314"/>
    </location>
</feature>
<dbReference type="Pfam" id="PF07719">
    <property type="entry name" value="TPR_2"/>
    <property type="match status" value="1"/>
</dbReference>
<keyword evidence="1" id="KW-0677">Repeat</keyword>
<dbReference type="Proteomes" id="UP000240009">
    <property type="component" value="Unassembled WGS sequence"/>
</dbReference>
<dbReference type="InterPro" id="IPR011990">
    <property type="entry name" value="TPR-like_helical_dom_sf"/>
</dbReference>
<reference evidence="4 5" key="1">
    <citation type="submission" date="2018-02" db="EMBL/GenBank/DDBJ databases">
        <title>Comparative genomes isolates from brazilian mangrove.</title>
        <authorList>
            <person name="Araujo J.E."/>
            <person name="Taketani R.G."/>
            <person name="Silva M.C.P."/>
            <person name="Loureco M.V."/>
            <person name="Andreote F.D."/>
        </authorList>
    </citation>
    <scope>NUCLEOTIDE SEQUENCE [LARGE SCALE GENOMIC DNA]</scope>
    <source>
        <strain evidence="4 5">HEX-2 MGV</strain>
    </source>
</reference>
<protein>
    <recommendedName>
        <fullName evidence="6">Tetratricopeptide repeat protein</fullName>
    </recommendedName>
</protein>
<dbReference type="SMART" id="SM00028">
    <property type="entry name" value="TPR"/>
    <property type="match status" value="8"/>
</dbReference>
<dbReference type="PROSITE" id="PS50005">
    <property type="entry name" value="TPR"/>
    <property type="match status" value="2"/>
</dbReference>
<keyword evidence="2 3" id="KW-0802">TPR repeat</keyword>
<dbReference type="Pfam" id="PF13181">
    <property type="entry name" value="TPR_8"/>
    <property type="match status" value="3"/>
</dbReference>
<dbReference type="InterPro" id="IPR019734">
    <property type="entry name" value="TPR_rpt"/>
</dbReference>
<evidence type="ECO:0000256" key="1">
    <source>
        <dbReference type="ARBA" id="ARBA00022737"/>
    </source>
</evidence>
<organism evidence="4 5">
    <name type="scientific">Blastopirellula marina</name>
    <dbReference type="NCBI Taxonomy" id="124"/>
    <lineage>
        <taxon>Bacteria</taxon>
        <taxon>Pseudomonadati</taxon>
        <taxon>Planctomycetota</taxon>
        <taxon>Planctomycetia</taxon>
        <taxon>Pirellulales</taxon>
        <taxon>Pirellulaceae</taxon>
        <taxon>Blastopirellula</taxon>
    </lineage>
</organism>
<gene>
    <name evidence="4" type="ORF">C5Y96_06810</name>
</gene>
<name>A0A2S8FXS7_9BACT</name>
<dbReference type="PANTHER" id="PTHR44858">
    <property type="entry name" value="TETRATRICOPEPTIDE REPEAT PROTEIN 6"/>
    <property type="match status" value="1"/>
</dbReference>
<dbReference type="SUPFAM" id="SSF48452">
    <property type="entry name" value="TPR-like"/>
    <property type="match status" value="2"/>
</dbReference>
<evidence type="ECO:0000256" key="2">
    <source>
        <dbReference type="ARBA" id="ARBA00022803"/>
    </source>
</evidence>
<dbReference type="RefSeq" id="WP_146115549.1">
    <property type="nucleotide sequence ID" value="NZ_PUIA01000017.1"/>
</dbReference>
<evidence type="ECO:0008006" key="6">
    <source>
        <dbReference type="Google" id="ProtNLM"/>
    </source>
</evidence>
<dbReference type="InterPro" id="IPR050498">
    <property type="entry name" value="Ycf3"/>
</dbReference>
<dbReference type="Gene3D" id="1.25.40.10">
    <property type="entry name" value="Tetratricopeptide repeat domain"/>
    <property type="match status" value="5"/>
</dbReference>